<accession>A0A914YHR6</accession>
<dbReference type="Proteomes" id="UP000887577">
    <property type="component" value="Unplaced"/>
</dbReference>
<evidence type="ECO:0000313" key="2">
    <source>
        <dbReference type="WBParaSite" id="PSU_v2.g19871.t1"/>
    </source>
</evidence>
<protein>
    <submittedName>
        <fullName evidence="2">Uncharacterized protein</fullName>
    </submittedName>
</protein>
<dbReference type="AlphaFoldDB" id="A0A914YHR6"/>
<sequence>MDLKLIGIVEALMALAEVEGLEEKYIGCLTESTDTVANPVVCKIAFPTANRRFKSRCGGTFGNSTKNIQN</sequence>
<reference evidence="2" key="1">
    <citation type="submission" date="2022-11" db="UniProtKB">
        <authorList>
            <consortium name="WormBaseParasite"/>
        </authorList>
    </citation>
    <scope>IDENTIFICATION</scope>
</reference>
<keyword evidence="1" id="KW-1185">Reference proteome</keyword>
<organism evidence="1 2">
    <name type="scientific">Panagrolaimus superbus</name>
    <dbReference type="NCBI Taxonomy" id="310955"/>
    <lineage>
        <taxon>Eukaryota</taxon>
        <taxon>Metazoa</taxon>
        <taxon>Ecdysozoa</taxon>
        <taxon>Nematoda</taxon>
        <taxon>Chromadorea</taxon>
        <taxon>Rhabditida</taxon>
        <taxon>Tylenchina</taxon>
        <taxon>Panagrolaimomorpha</taxon>
        <taxon>Panagrolaimoidea</taxon>
        <taxon>Panagrolaimidae</taxon>
        <taxon>Panagrolaimus</taxon>
    </lineage>
</organism>
<evidence type="ECO:0000313" key="1">
    <source>
        <dbReference type="Proteomes" id="UP000887577"/>
    </source>
</evidence>
<dbReference type="WBParaSite" id="PSU_v2.g19871.t1">
    <property type="protein sequence ID" value="PSU_v2.g19871.t1"/>
    <property type="gene ID" value="PSU_v2.g19871"/>
</dbReference>
<proteinExistence type="predicted"/>
<name>A0A914YHR6_9BILA</name>